<feature type="transmembrane region" description="Helical" evidence="1">
    <location>
        <begin position="35"/>
        <end position="68"/>
    </location>
</feature>
<organism evidence="2 3">
    <name type="scientific">Pasteurella testudinis DSM 23072</name>
    <dbReference type="NCBI Taxonomy" id="1122938"/>
    <lineage>
        <taxon>Bacteria</taxon>
        <taxon>Pseudomonadati</taxon>
        <taxon>Pseudomonadota</taxon>
        <taxon>Gammaproteobacteria</taxon>
        <taxon>Pasteurellales</taxon>
        <taxon>Pasteurellaceae</taxon>
        <taxon>Pasteurella</taxon>
    </lineage>
</organism>
<name>A0A1W1UQ06_9PAST</name>
<dbReference type="RefSeq" id="WP_084256712.1">
    <property type="nucleotide sequence ID" value="NZ_FWWV01000012.1"/>
</dbReference>
<keyword evidence="3" id="KW-1185">Reference proteome</keyword>
<protein>
    <submittedName>
        <fullName evidence="2">Uncharacterized protein</fullName>
    </submittedName>
</protein>
<evidence type="ECO:0000313" key="3">
    <source>
        <dbReference type="Proteomes" id="UP000192408"/>
    </source>
</evidence>
<dbReference type="AlphaFoldDB" id="A0A1W1UQ06"/>
<keyword evidence="1" id="KW-0812">Transmembrane</keyword>
<accession>A0A1W1UQ06</accession>
<gene>
    <name evidence="2" type="ORF">SAMN05660772_02242</name>
</gene>
<evidence type="ECO:0000313" key="2">
    <source>
        <dbReference type="EMBL" id="SMB83228.1"/>
    </source>
</evidence>
<dbReference type="EMBL" id="FWWV01000012">
    <property type="protein sequence ID" value="SMB83228.1"/>
    <property type="molecule type" value="Genomic_DNA"/>
</dbReference>
<reference evidence="3" key="1">
    <citation type="submission" date="2017-04" db="EMBL/GenBank/DDBJ databases">
        <authorList>
            <person name="Varghese N."/>
            <person name="Submissions S."/>
        </authorList>
    </citation>
    <scope>NUCLEOTIDE SEQUENCE [LARGE SCALE GENOMIC DNA]</scope>
    <source>
        <strain evidence="3">DSM 23072</strain>
    </source>
</reference>
<sequence length="98" mass="10665">MKNIQSWLQNGKQKMAAMWQAQVEKLQKSGLAAKLLGVTGLALTMVLLFTFGAVVFVLSGLLLLIAAVQLLLGKQPELVPNEVIIETTAVEKELYKSP</sequence>
<proteinExistence type="predicted"/>
<evidence type="ECO:0000256" key="1">
    <source>
        <dbReference type="SAM" id="Phobius"/>
    </source>
</evidence>
<keyword evidence="1" id="KW-1133">Transmembrane helix</keyword>
<dbReference type="Proteomes" id="UP000192408">
    <property type="component" value="Unassembled WGS sequence"/>
</dbReference>
<keyword evidence="1" id="KW-0472">Membrane</keyword>